<keyword evidence="4" id="KW-0808">Transferase</keyword>
<dbReference type="Gene3D" id="3.30.565.10">
    <property type="entry name" value="Histidine kinase-like ATPase, C-terminal domain"/>
    <property type="match status" value="1"/>
</dbReference>
<keyword evidence="8" id="KW-0902">Two-component regulatory system</keyword>
<feature type="domain" description="Histidine kinase/HSP90-like ATPase" evidence="10">
    <location>
        <begin position="337"/>
        <end position="448"/>
    </location>
</feature>
<keyword evidence="3" id="KW-0597">Phosphoprotein</keyword>
<evidence type="ECO:0000256" key="1">
    <source>
        <dbReference type="ARBA" id="ARBA00000085"/>
    </source>
</evidence>
<dbReference type="PANTHER" id="PTHR24421">
    <property type="entry name" value="NITRATE/NITRITE SENSOR PROTEIN NARX-RELATED"/>
    <property type="match status" value="1"/>
</dbReference>
<dbReference type="Pfam" id="PF02518">
    <property type="entry name" value="HATPase_c"/>
    <property type="match status" value="1"/>
</dbReference>
<feature type="transmembrane region" description="Helical" evidence="9">
    <location>
        <begin position="59"/>
        <end position="78"/>
    </location>
</feature>
<dbReference type="InterPro" id="IPR011712">
    <property type="entry name" value="Sig_transdc_His_kin_sub3_dim/P"/>
</dbReference>
<dbReference type="RefSeq" id="WP_315732087.1">
    <property type="nucleotide sequence ID" value="NZ_JAVYII010000002.1"/>
</dbReference>
<dbReference type="GO" id="GO:0016301">
    <property type="term" value="F:kinase activity"/>
    <property type="evidence" value="ECO:0007669"/>
    <property type="project" value="UniProtKB-KW"/>
</dbReference>
<evidence type="ECO:0000256" key="9">
    <source>
        <dbReference type="SAM" id="Phobius"/>
    </source>
</evidence>
<evidence type="ECO:0000256" key="8">
    <source>
        <dbReference type="ARBA" id="ARBA00023012"/>
    </source>
</evidence>
<comment type="caution">
    <text evidence="12">The sequence shown here is derived from an EMBL/GenBank/DDBJ whole genome shotgun (WGS) entry which is preliminary data.</text>
</comment>
<keyword evidence="5" id="KW-0547">Nucleotide-binding</keyword>
<feature type="transmembrane region" description="Helical" evidence="9">
    <location>
        <begin position="169"/>
        <end position="191"/>
    </location>
</feature>
<sequence length="457" mass="48484">MSGPGVVRVADRPWTQAPRPVPTTASGWVPDVVIGLAVLVFVLAEVLRFSWVPAGELATYALPGVVTALAVALARHLPGAALSLVWAACLLQVGLGLPVLAAQLAVAVVAFGTARWGSRATVLVSLASIPVAGFVFVAAAQIGSIDQILFGSGATSTFLQLYYQLGETWPVTLLVLFTSVLALPWLLGVALRFADRARASRVSQEAAEADAAEAHRESDQAHEIARLRDDQARMARDVHDVVGHSLAVILAQAESAQFLRGEERLQETLATIASSARSSLQDVRQVLASTDDTGLQQSAPTADVAALVSGVRSSGYAVEHRELGPVRPLPPELATVAHRVLQEMLTNAMRHGRRADPIMVERHWPDGRWQDELRIEVRNMVDGADGGAVGPDDPTARWEVETLPIAPSDGSGRGVDGMRRRLAAVGGRLDVRLREEDGATSYTATAWVPVRAGAGLG</sequence>
<keyword evidence="6 12" id="KW-0418">Kinase</keyword>
<feature type="transmembrane region" description="Helical" evidence="9">
    <location>
        <begin position="123"/>
        <end position="149"/>
    </location>
</feature>
<dbReference type="SUPFAM" id="SSF55874">
    <property type="entry name" value="ATPase domain of HSP90 chaperone/DNA topoisomerase II/histidine kinase"/>
    <property type="match status" value="1"/>
</dbReference>
<feature type="domain" description="Signal transduction histidine kinase subgroup 3 dimerisation and phosphoacceptor" evidence="11">
    <location>
        <begin position="232"/>
        <end position="288"/>
    </location>
</feature>
<reference evidence="12 13" key="1">
    <citation type="submission" date="2023-08" db="EMBL/GenBank/DDBJ databases">
        <title>Nocardioides seae sp. nov., a bacterium isolated from a soil.</title>
        <authorList>
            <person name="Wang X."/>
        </authorList>
    </citation>
    <scope>NUCLEOTIDE SEQUENCE [LARGE SCALE GENOMIC DNA]</scope>
    <source>
        <strain evidence="12 13">YZH12</strain>
    </source>
</reference>
<keyword evidence="7" id="KW-0067">ATP-binding</keyword>
<dbReference type="InterPro" id="IPR003594">
    <property type="entry name" value="HATPase_dom"/>
</dbReference>
<dbReference type="Pfam" id="PF07730">
    <property type="entry name" value="HisKA_3"/>
    <property type="match status" value="1"/>
</dbReference>
<evidence type="ECO:0000259" key="11">
    <source>
        <dbReference type="Pfam" id="PF07730"/>
    </source>
</evidence>
<name>A0ABU3PU00_9ACTN</name>
<protein>
    <recommendedName>
        <fullName evidence="2">histidine kinase</fullName>
        <ecNumber evidence="2">2.7.13.3</ecNumber>
    </recommendedName>
</protein>
<feature type="transmembrane region" description="Helical" evidence="9">
    <location>
        <begin position="84"/>
        <end position="111"/>
    </location>
</feature>
<keyword evidence="13" id="KW-1185">Reference proteome</keyword>
<proteinExistence type="predicted"/>
<dbReference type="InterPro" id="IPR050482">
    <property type="entry name" value="Sensor_HK_TwoCompSys"/>
</dbReference>
<dbReference type="InterPro" id="IPR036890">
    <property type="entry name" value="HATPase_C_sf"/>
</dbReference>
<organism evidence="12 13">
    <name type="scientific">Nocardioides imazamoxiresistens</name>
    <dbReference type="NCBI Taxonomy" id="3231893"/>
    <lineage>
        <taxon>Bacteria</taxon>
        <taxon>Bacillati</taxon>
        <taxon>Actinomycetota</taxon>
        <taxon>Actinomycetes</taxon>
        <taxon>Propionibacteriales</taxon>
        <taxon>Nocardioidaceae</taxon>
        <taxon>Nocardioides</taxon>
    </lineage>
</organism>
<dbReference type="EC" id="2.7.13.3" evidence="2"/>
<evidence type="ECO:0000256" key="5">
    <source>
        <dbReference type="ARBA" id="ARBA00022741"/>
    </source>
</evidence>
<keyword evidence="9" id="KW-0472">Membrane</keyword>
<dbReference type="PANTHER" id="PTHR24421:SF10">
    <property type="entry name" value="NITRATE_NITRITE SENSOR PROTEIN NARQ"/>
    <property type="match status" value="1"/>
</dbReference>
<gene>
    <name evidence="12" type="ORF">RDV89_06280</name>
</gene>
<feature type="transmembrane region" description="Helical" evidence="9">
    <location>
        <begin position="28"/>
        <end position="47"/>
    </location>
</feature>
<dbReference type="Proteomes" id="UP001268542">
    <property type="component" value="Unassembled WGS sequence"/>
</dbReference>
<comment type="catalytic activity">
    <reaction evidence="1">
        <text>ATP + protein L-histidine = ADP + protein N-phospho-L-histidine.</text>
        <dbReference type="EC" id="2.7.13.3"/>
    </reaction>
</comment>
<evidence type="ECO:0000256" key="2">
    <source>
        <dbReference type="ARBA" id="ARBA00012438"/>
    </source>
</evidence>
<evidence type="ECO:0000313" key="12">
    <source>
        <dbReference type="EMBL" id="MDT9592664.1"/>
    </source>
</evidence>
<evidence type="ECO:0000256" key="7">
    <source>
        <dbReference type="ARBA" id="ARBA00022840"/>
    </source>
</evidence>
<accession>A0ABU3PU00</accession>
<evidence type="ECO:0000256" key="3">
    <source>
        <dbReference type="ARBA" id="ARBA00022553"/>
    </source>
</evidence>
<dbReference type="Gene3D" id="1.20.5.1930">
    <property type="match status" value="1"/>
</dbReference>
<evidence type="ECO:0000259" key="10">
    <source>
        <dbReference type="Pfam" id="PF02518"/>
    </source>
</evidence>
<dbReference type="EMBL" id="JAVYII010000002">
    <property type="protein sequence ID" value="MDT9592664.1"/>
    <property type="molecule type" value="Genomic_DNA"/>
</dbReference>
<keyword evidence="9" id="KW-1133">Transmembrane helix</keyword>
<evidence type="ECO:0000256" key="6">
    <source>
        <dbReference type="ARBA" id="ARBA00022777"/>
    </source>
</evidence>
<keyword evidence="9" id="KW-0812">Transmembrane</keyword>
<evidence type="ECO:0000256" key="4">
    <source>
        <dbReference type="ARBA" id="ARBA00022679"/>
    </source>
</evidence>
<evidence type="ECO:0000313" key="13">
    <source>
        <dbReference type="Proteomes" id="UP001268542"/>
    </source>
</evidence>